<dbReference type="AlphaFoldDB" id="A0A3R8QLK4"/>
<dbReference type="Gene3D" id="4.10.320.10">
    <property type="entry name" value="E3-binding domain"/>
    <property type="match status" value="1"/>
</dbReference>
<dbReference type="GO" id="GO:0016746">
    <property type="term" value="F:acyltransferase activity"/>
    <property type="evidence" value="ECO:0007669"/>
    <property type="project" value="InterPro"/>
</dbReference>
<protein>
    <recommendedName>
        <fullName evidence="6">Lsr2 family protein</fullName>
    </recommendedName>
</protein>
<organism evidence="4 5">
    <name type="scientific">Corynebacterium bovis</name>
    <dbReference type="NCBI Taxonomy" id="36808"/>
    <lineage>
        <taxon>Bacteria</taxon>
        <taxon>Bacillati</taxon>
        <taxon>Actinomycetota</taxon>
        <taxon>Actinomycetes</taxon>
        <taxon>Mycobacteriales</taxon>
        <taxon>Corynebacteriaceae</taxon>
        <taxon>Corynebacterium</taxon>
    </lineage>
</organism>
<accession>A0A3R8QLK4</accession>
<dbReference type="InterPro" id="IPR024412">
    <property type="entry name" value="Lsr2_dim_dom"/>
</dbReference>
<dbReference type="Gene3D" id="3.30.60.230">
    <property type="entry name" value="Lsr2, dimerization domain"/>
    <property type="match status" value="1"/>
</dbReference>
<dbReference type="InterPro" id="IPR036625">
    <property type="entry name" value="E3-bd_dom_sf"/>
</dbReference>
<dbReference type="EMBL" id="PQNK01000018">
    <property type="protein sequence ID" value="RRO85738.1"/>
    <property type="molecule type" value="Genomic_DNA"/>
</dbReference>
<evidence type="ECO:0000313" key="5">
    <source>
        <dbReference type="Proteomes" id="UP000276526"/>
    </source>
</evidence>
<dbReference type="InterPro" id="IPR042261">
    <property type="entry name" value="Lsr2-like_dimerization"/>
</dbReference>
<feature type="domain" description="Lsr2 dimerization" evidence="2">
    <location>
        <begin position="1"/>
        <end position="64"/>
    </location>
</feature>
<keyword evidence="1" id="KW-0238">DNA-binding</keyword>
<dbReference type="GO" id="GO:0003677">
    <property type="term" value="F:DNA binding"/>
    <property type="evidence" value="ECO:0007669"/>
    <property type="project" value="UniProtKB-KW"/>
</dbReference>
<name>A0A3R8QLK4_9CORY</name>
<gene>
    <name evidence="4" type="ORF">CXF48_09815</name>
</gene>
<feature type="domain" description="Lsr2 DNA-binding" evidence="3">
    <location>
        <begin position="81"/>
        <end position="114"/>
    </location>
</feature>
<dbReference type="Pfam" id="PF23359">
    <property type="entry name" value="Lsr2_DNA-bd"/>
    <property type="match status" value="1"/>
</dbReference>
<dbReference type="InterPro" id="IPR055370">
    <property type="entry name" value="Lsr2_DNA-bd"/>
</dbReference>
<dbReference type="RefSeq" id="WP_125175266.1">
    <property type="nucleotide sequence ID" value="NZ_JAUKFU010000001.1"/>
</dbReference>
<proteinExistence type="predicted"/>
<dbReference type="Proteomes" id="UP000276526">
    <property type="component" value="Unassembled WGS sequence"/>
</dbReference>
<evidence type="ECO:0000256" key="1">
    <source>
        <dbReference type="ARBA" id="ARBA00023125"/>
    </source>
</evidence>
<dbReference type="Pfam" id="PF11774">
    <property type="entry name" value="Lsr2"/>
    <property type="match status" value="1"/>
</dbReference>
<evidence type="ECO:0008006" key="6">
    <source>
        <dbReference type="Google" id="ProtNLM"/>
    </source>
</evidence>
<evidence type="ECO:0000259" key="3">
    <source>
        <dbReference type="Pfam" id="PF23359"/>
    </source>
</evidence>
<comment type="caution">
    <text evidence="4">The sequence shown here is derived from an EMBL/GenBank/DDBJ whole genome shotgun (WGS) entry which is preliminary data.</text>
</comment>
<reference evidence="4 5" key="1">
    <citation type="submission" date="2018-01" db="EMBL/GenBank/DDBJ databases">
        <title>Twenty Corynebacterium bovis Genomes.</title>
        <authorList>
            <person name="Gulvik C.A."/>
        </authorList>
    </citation>
    <scope>NUCLEOTIDE SEQUENCE [LARGE SCALE GENOMIC DNA]</scope>
    <source>
        <strain evidence="4 5">F6900</strain>
    </source>
</reference>
<sequence length="128" mass="13810">MATISTTTVVDNLDGTVLSGLPDDQVARITFAVGRRKFRLDLTADNAEVFHRDMERWTRVATPVASRRGAGSRWSDGLDPATRKVVRAWAAAHGYAVNAHGMIPRDVVSAWQDATGTCGDDELGQVAS</sequence>
<evidence type="ECO:0000259" key="2">
    <source>
        <dbReference type="Pfam" id="PF11774"/>
    </source>
</evidence>
<evidence type="ECO:0000313" key="4">
    <source>
        <dbReference type="EMBL" id="RRO85738.1"/>
    </source>
</evidence>